<feature type="non-terminal residue" evidence="10">
    <location>
        <position position="1"/>
    </location>
</feature>
<evidence type="ECO:0000256" key="5">
    <source>
        <dbReference type="ARBA" id="ARBA00022989"/>
    </source>
</evidence>
<dbReference type="PROSITE" id="PS00543">
    <property type="entry name" value="HLYD_FAMILY"/>
    <property type="match status" value="1"/>
</dbReference>
<dbReference type="EMBL" id="JABBMT010000015">
    <property type="protein sequence ID" value="NMM41283.1"/>
    <property type="molecule type" value="Genomic_DNA"/>
</dbReference>
<keyword evidence="7" id="KW-0175">Coiled coil</keyword>
<keyword evidence="11" id="KW-1185">Reference proteome</keyword>
<evidence type="ECO:0000256" key="6">
    <source>
        <dbReference type="ARBA" id="ARBA00023136"/>
    </source>
</evidence>
<keyword evidence="3" id="KW-0813">Transport</keyword>
<sequence>ITLAQPLSIKLTVFILACVAIAVITFLFTAQYSRKETVRGFLSNIEREQQQQALLDAKQEKQNLARLLMQQENQLSQLNFSIANVPQQYTLRINSLKRQQADIQNQLTQIKSNYQYTITASNSGTVTGIQVVEGETLIQAKPLLHIIPEGSELVAELLLPTRSAGFIALGNDTRLRFDAFPYQRFGFINSKISRIDKALITPNEIRLPIALQEPVYRLRAILSQQRVQAYGKAFELKSGMLFEADIMLEQRTLIEWLLEPLYSLKGRVS</sequence>
<dbReference type="PRINTS" id="PR01490">
    <property type="entry name" value="RTXTOXIND"/>
</dbReference>
<evidence type="ECO:0000256" key="1">
    <source>
        <dbReference type="ARBA" id="ARBA00004167"/>
    </source>
</evidence>
<gene>
    <name evidence="10" type="ORF">HHO47_10720</name>
</gene>
<evidence type="ECO:0000313" key="10">
    <source>
        <dbReference type="EMBL" id="NMM41283.1"/>
    </source>
</evidence>
<feature type="coiled-coil region" evidence="7">
    <location>
        <begin position="47"/>
        <end position="113"/>
    </location>
</feature>
<comment type="similarity">
    <text evidence="2">Belongs to the membrane fusion protein (MFP) (TC 8.A.1) family.</text>
</comment>
<keyword evidence="6 8" id="KW-0472">Membrane</keyword>
<dbReference type="AlphaFoldDB" id="A0A7Y0DTQ3"/>
<dbReference type="InterPro" id="IPR050739">
    <property type="entry name" value="MFP"/>
</dbReference>
<proteinExistence type="inferred from homology"/>
<feature type="transmembrane region" description="Helical" evidence="8">
    <location>
        <begin position="12"/>
        <end position="30"/>
    </location>
</feature>
<dbReference type="PANTHER" id="PTHR30386">
    <property type="entry name" value="MEMBRANE FUSION SUBUNIT OF EMRAB-TOLC MULTIDRUG EFFLUX PUMP"/>
    <property type="match status" value="1"/>
</dbReference>
<feature type="domain" description="AprE-like beta-barrel" evidence="9">
    <location>
        <begin position="153"/>
        <end position="247"/>
    </location>
</feature>
<evidence type="ECO:0000256" key="7">
    <source>
        <dbReference type="SAM" id="Coils"/>
    </source>
</evidence>
<dbReference type="RefSeq" id="WP_169020306.1">
    <property type="nucleotide sequence ID" value="NZ_JABBMT010000015.1"/>
</dbReference>
<dbReference type="InterPro" id="IPR058982">
    <property type="entry name" value="Beta-barrel_AprE"/>
</dbReference>
<evidence type="ECO:0000256" key="8">
    <source>
        <dbReference type="SAM" id="Phobius"/>
    </source>
</evidence>
<evidence type="ECO:0000259" key="9">
    <source>
        <dbReference type="Pfam" id="PF26002"/>
    </source>
</evidence>
<evidence type="ECO:0000256" key="4">
    <source>
        <dbReference type="ARBA" id="ARBA00022692"/>
    </source>
</evidence>
<dbReference type="Proteomes" id="UP000570493">
    <property type="component" value="Unassembled WGS sequence"/>
</dbReference>
<dbReference type="Pfam" id="PF26002">
    <property type="entry name" value="Beta-barrel_AprE"/>
    <property type="match status" value="1"/>
</dbReference>
<dbReference type="InterPro" id="IPR006144">
    <property type="entry name" value="Secretion_HlyD_CS"/>
</dbReference>
<reference evidence="10" key="1">
    <citation type="submission" date="2020-04" db="EMBL/GenBank/DDBJ databases">
        <title>Genome Sequencing for Pseudoaltermonas arctica.</title>
        <authorList>
            <person name="Elkins N.S."/>
        </authorList>
    </citation>
    <scope>NUCLEOTIDE SEQUENCE [LARGE SCALE GENOMIC DNA]</scope>
    <source>
        <strain evidence="10">NEC-BIFX-2020_0012</strain>
    </source>
</reference>
<evidence type="ECO:0000256" key="3">
    <source>
        <dbReference type="ARBA" id="ARBA00022448"/>
    </source>
</evidence>
<name>A0A7Y0DTQ3_9GAMM</name>
<accession>A0A7Y0DTQ3</accession>
<evidence type="ECO:0000256" key="2">
    <source>
        <dbReference type="ARBA" id="ARBA00009477"/>
    </source>
</evidence>
<dbReference type="GO" id="GO:0016020">
    <property type="term" value="C:membrane"/>
    <property type="evidence" value="ECO:0007669"/>
    <property type="project" value="UniProtKB-SubCell"/>
</dbReference>
<comment type="caution">
    <text evidence="10">The sequence shown here is derived from an EMBL/GenBank/DDBJ whole genome shotgun (WGS) entry which is preliminary data.</text>
</comment>
<organism evidence="10 11">
    <name type="scientific">Pseudoalteromonas arctica</name>
    <dbReference type="NCBI Taxonomy" id="394751"/>
    <lineage>
        <taxon>Bacteria</taxon>
        <taxon>Pseudomonadati</taxon>
        <taxon>Pseudomonadota</taxon>
        <taxon>Gammaproteobacteria</taxon>
        <taxon>Alteromonadales</taxon>
        <taxon>Pseudoalteromonadaceae</taxon>
        <taxon>Pseudoalteromonas</taxon>
    </lineage>
</organism>
<keyword evidence="4 8" id="KW-0812">Transmembrane</keyword>
<protein>
    <submittedName>
        <fullName evidence="10">HlyD family efflux transporter periplasmic adaptor subunit</fullName>
    </submittedName>
</protein>
<dbReference type="PANTHER" id="PTHR30386:SF28">
    <property type="entry name" value="EXPORTED PROTEIN"/>
    <property type="match status" value="1"/>
</dbReference>
<keyword evidence="5 8" id="KW-1133">Transmembrane helix</keyword>
<evidence type="ECO:0000313" key="11">
    <source>
        <dbReference type="Proteomes" id="UP000570493"/>
    </source>
</evidence>
<comment type="subcellular location">
    <subcellularLocation>
        <location evidence="1">Membrane</location>
        <topology evidence="1">Single-pass membrane protein</topology>
    </subcellularLocation>
</comment>
<dbReference type="GO" id="GO:0009306">
    <property type="term" value="P:protein secretion"/>
    <property type="evidence" value="ECO:0007669"/>
    <property type="project" value="InterPro"/>
</dbReference>